<dbReference type="PROSITE" id="PS51898">
    <property type="entry name" value="TYR_RECOMBINASE"/>
    <property type="match status" value="1"/>
</dbReference>
<evidence type="ECO:0000256" key="3">
    <source>
        <dbReference type="ARBA" id="ARBA00023172"/>
    </source>
</evidence>
<dbReference type="RefSeq" id="WP_011878447.1">
    <property type="nucleotide sequence ID" value="NC_009253.1"/>
</dbReference>
<sequence>MTNEQMVKMFLIYQESRNLSPRTLEWYKYITAKFINYCNDNDIQIDSLKTPEARQWVNWLQKGSETQYKGNSINCHIRAIKTMFNYFMEDEYIDKNPFHKVSKIKVDNTIIHTFEPDEIKKMLAQLNKNTFYDLRDNLMLRIMYDCGLRVSEIINLKITDIDTDKNMFKVFGKGHKERMVPFGRSVKRELVKYLPKRNKAVPHDLDEGYLLCTNQGTPLHKRNILRKIRIVGQGAGIEGKRLSPHTYRHSFAKQYLMAGGDLFSLQTIMGHSSLNSTRRYITLLTEDIQKQHRQFSPLDNL</sequence>
<dbReference type="EMBL" id="CP000612">
    <property type="protein sequence ID" value="ABO50641.1"/>
    <property type="molecule type" value="Genomic_DNA"/>
</dbReference>
<dbReference type="Pfam" id="PF00589">
    <property type="entry name" value="Phage_integrase"/>
    <property type="match status" value="1"/>
</dbReference>
<feature type="domain" description="Tyr recombinase" evidence="5">
    <location>
        <begin position="109"/>
        <end position="293"/>
    </location>
</feature>
<evidence type="ECO:0000256" key="2">
    <source>
        <dbReference type="ARBA" id="ARBA00023125"/>
    </source>
</evidence>
<dbReference type="InterPro" id="IPR002104">
    <property type="entry name" value="Integrase_catalytic"/>
</dbReference>
<gene>
    <name evidence="7" type="ordered locus">Dred_2124</name>
</gene>
<protein>
    <submittedName>
        <fullName evidence="7">Phage integrase family protein</fullName>
    </submittedName>
</protein>
<keyword evidence="2 4" id="KW-0238">DNA-binding</keyword>
<dbReference type="InterPro" id="IPR025269">
    <property type="entry name" value="SAM-like_dom"/>
</dbReference>
<dbReference type="GO" id="GO:0015074">
    <property type="term" value="P:DNA integration"/>
    <property type="evidence" value="ECO:0007669"/>
    <property type="project" value="InterPro"/>
</dbReference>
<keyword evidence="8" id="KW-1185">Reference proteome</keyword>
<dbReference type="Pfam" id="PF13102">
    <property type="entry name" value="Phage_int_SAM_5"/>
    <property type="match status" value="1"/>
</dbReference>
<dbReference type="InterPro" id="IPR044068">
    <property type="entry name" value="CB"/>
</dbReference>
<dbReference type="eggNOG" id="COG4974">
    <property type="taxonomic scope" value="Bacteria"/>
</dbReference>
<dbReference type="InterPro" id="IPR013762">
    <property type="entry name" value="Integrase-like_cat_sf"/>
</dbReference>
<feature type="domain" description="Core-binding (CB)" evidence="6">
    <location>
        <begin position="1"/>
        <end position="88"/>
    </location>
</feature>
<dbReference type="Gene3D" id="1.10.443.10">
    <property type="entry name" value="Intergrase catalytic core"/>
    <property type="match status" value="1"/>
</dbReference>
<dbReference type="Gene3D" id="1.10.150.130">
    <property type="match status" value="1"/>
</dbReference>
<dbReference type="SUPFAM" id="SSF56349">
    <property type="entry name" value="DNA breaking-rejoining enzymes"/>
    <property type="match status" value="1"/>
</dbReference>
<dbReference type="HOGENOM" id="CLU_027562_9_2_9"/>
<dbReference type="PANTHER" id="PTHR30349:SF41">
    <property type="entry name" value="INTEGRASE_RECOMBINASE PROTEIN MJ0367-RELATED"/>
    <property type="match status" value="1"/>
</dbReference>
<dbReference type="AlphaFoldDB" id="A4J6D8"/>
<reference evidence="7 8" key="1">
    <citation type="submission" date="2007-03" db="EMBL/GenBank/DDBJ databases">
        <title>Complete sequence of Desulfotomaculum reducens MI-1.</title>
        <authorList>
            <consortium name="US DOE Joint Genome Institute"/>
            <person name="Copeland A."/>
            <person name="Lucas S."/>
            <person name="Lapidus A."/>
            <person name="Barry K."/>
            <person name="Detter J.C."/>
            <person name="Glavina del Rio T."/>
            <person name="Hammon N."/>
            <person name="Israni S."/>
            <person name="Dalin E."/>
            <person name="Tice H."/>
            <person name="Pitluck S."/>
            <person name="Sims D."/>
            <person name="Brettin T."/>
            <person name="Bruce D."/>
            <person name="Han C."/>
            <person name="Tapia R."/>
            <person name="Schmutz J."/>
            <person name="Larimer F."/>
            <person name="Land M."/>
            <person name="Hauser L."/>
            <person name="Kyrpides N."/>
            <person name="Kim E."/>
            <person name="Tebo B.M."/>
            <person name="Richardson P."/>
        </authorList>
    </citation>
    <scope>NUCLEOTIDE SEQUENCE [LARGE SCALE GENOMIC DNA]</scope>
    <source>
        <strain evidence="7 8">MI-1</strain>
    </source>
</reference>
<evidence type="ECO:0000313" key="8">
    <source>
        <dbReference type="Proteomes" id="UP000001556"/>
    </source>
</evidence>
<dbReference type="PROSITE" id="PS51900">
    <property type="entry name" value="CB"/>
    <property type="match status" value="1"/>
</dbReference>
<proteinExistence type="inferred from homology"/>
<dbReference type="InterPro" id="IPR050090">
    <property type="entry name" value="Tyrosine_recombinase_XerCD"/>
</dbReference>
<accession>A4J6D8</accession>
<evidence type="ECO:0000259" key="6">
    <source>
        <dbReference type="PROSITE" id="PS51900"/>
    </source>
</evidence>
<dbReference type="InterPro" id="IPR011010">
    <property type="entry name" value="DNA_brk_join_enz"/>
</dbReference>
<name>A4J6D8_DESRM</name>
<dbReference type="PANTHER" id="PTHR30349">
    <property type="entry name" value="PHAGE INTEGRASE-RELATED"/>
    <property type="match status" value="1"/>
</dbReference>
<keyword evidence="3" id="KW-0233">DNA recombination</keyword>
<dbReference type="STRING" id="349161.Dred_2124"/>
<dbReference type="InterPro" id="IPR010998">
    <property type="entry name" value="Integrase_recombinase_N"/>
</dbReference>
<dbReference type="GO" id="GO:0006310">
    <property type="term" value="P:DNA recombination"/>
    <property type="evidence" value="ECO:0007669"/>
    <property type="project" value="UniProtKB-KW"/>
</dbReference>
<evidence type="ECO:0000259" key="5">
    <source>
        <dbReference type="PROSITE" id="PS51898"/>
    </source>
</evidence>
<dbReference type="OrthoDB" id="9785687at2"/>
<evidence type="ECO:0000313" key="7">
    <source>
        <dbReference type="EMBL" id="ABO50641.1"/>
    </source>
</evidence>
<dbReference type="KEGG" id="drm:Dred_2124"/>
<dbReference type="GO" id="GO:0003677">
    <property type="term" value="F:DNA binding"/>
    <property type="evidence" value="ECO:0007669"/>
    <property type="project" value="UniProtKB-UniRule"/>
</dbReference>
<organism evidence="7 8">
    <name type="scientific">Desulforamulus reducens (strain ATCC BAA-1160 / DSM 100696 / MI-1)</name>
    <name type="common">Desulfotomaculum reducens</name>
    <dbReference type="NCBI Taxonomy" id="349161"/>
    <lineage>
        <taxon>Bacteria</taxon>
        <taxon>Bacillati</taxon>
        <taxon>Bacillota</taxon>
        <taxon>Clostridia</taxon>
        <taxon>Eubacteriales</taxon>
        <taxon>Peptococcaceae</taxon>
        <taxon>Desulforamulus</taxon>
    </lineage>
</organism>
<evidence type="ECO:0000256" key="4">
    <source>
        <dbReference type="PROSITE-ProRule" id="PRU01248"/>
    </source>
</evidence>
<evidence type="ECO:0000256" key="1">
    <source>
        <dbReference type="ARBA" id="ARBA00008857"/>
    </source>
</evidence>
<comment type="similarity">
    <text evidence="1">Belongs to the 'phage' integrase family.</text>
</comment>
<dbReference type="Proteomes" id="UP000001556">
    <property type="component" value="Chromosome"/>
</dbReference>